<dbReference type="PANTHER" id="PTHR11475">
    <property type="entry name" value="OXIDASE/PEROXIDASE"/>
    <property type="match status" value="1"/>
</dbReference>
<dbReference type="GO" id="GO:0005576">
    <property type="term" value="C:extracellular region"/>
    <property type="evidence" value="ECO:0007669"/>
    <property type="project" value="UniProtKB-SubCell"/>
</dbReference>
<name>A0A512BTG2_9HYPH</name>
<feature type="region of interest" description="Disordered" evidence="4">
    <location>
        <begin position="1"/>
        <end position="23"/>
    </location>
</feature>
<proteinExistence type="predicted"/>
<dbReference type="Pfam" id="PF03098">
    <property type="entry name" value="An_peroxidase"/>
    <property type="match status" value="1"/>
</dbReference>
<gene>
    <name evidence="5" type="ORF">MAE02_29590</name>
</gene>
<dbReference type="GO" id="GO:0020037">
    <property type="term" value="F:heme binding"/>
    <property type="evidence" value="ECO:0007669"/>
    <property type="project" value="InterPro"/>
</dbReference>
<dbReference type="OrthoDB" id="105077at2"/>
<dbReference type="Proteomes" id="UP000321085">
    <property type="component" value="Unassembled WGS sequence"/>
</dbReference>
<accession>A0A512BTG2</accession>
<dbReference type="EMBL" id="BJYU01000039">
    <property type="protein sequence ID" value="GEO15263.1"/>
    <property type="molecule type" value="Genomic_DNA"/>
</dbReference>
<dbReference type="InterPro" id="IPR001343">
    <property type="entry name" value="Hemolysn_Ca-bd"/>
</dbReference>
<dbReference type="InterPro" id="IPR019791">
    <property type="entry name" value="Haem_peroxidase_animal"/>
</dbReference>
<evidence type="ECO:0008006" key="7">
    <source>
        <dbReference type="Google" id="ProtNLM"/>
    </source>
</evidence>
<evidence type="ECO:0000256" key="2">
    <source>
        <dbReference type="ARBA" id="ARBA00022525"/>
    </source>
</evidence>
<comment type="caution">
    <text evidence="5">The sequence shown here is derived from an EMBL/GenBank/DDBJ whole genome shotgun (WGS) entry which is preliminary data.</text>
</comment>
<dbReference type="SUPFAM" id="SSF51120">
    <property type="entry name" value="beta-Roll"/>
    <property type="match status" value="1"/>
</dbReference>
<dbReference type="Pfam" id="PF00353">
    <property type="entry name" value="HemolysinCabind"/>
    <property type="match status" value="1"/>
</dbReference>
<dbReference type="AlphaFoldDB" id="A0A512BTG2"/>
<dbReference type="RefSeq" id="WP_114186552.1">
    <property type="nucleotide sequence ID" value="NZ_BJYU01000039.1"/>
</dbReference>
<evidence type="ECO:0000313" key="6">
    <source>
        <dbReference type="Proteomes" id="UP000321085"/>
    </source>
</evidence>
<protein>
    <recommendedName>
        <fullName evidence="7">Peroxidase</fullName>
    </recommendedName>
</protein>
<keyword evidence="3" id="KW-0325">Glycoprotein</keyword>
<dbReference type="GO" id="GO:0004601">
    <property type="term" value="F:peroxidase activity"/>
    <property type="evidence" value="ECO:0007669"/>
    <property type="project" value="InterPro"/>
</dbReference>
<comment type="subcellular location">
    <subcellularLocation>
        <location evidence="1">Secreted</location>
    </subcellularLocation>
</comment>
<dbReference type="Gene3D" id="1.10.640.10">
    <property type="entry name" value="Haem peroxidase domain superfamily, animal type"/>
    <property type="match status" value="1"/>
</dbReference>
<evidence type="ECO:0000256" key="3">
    <source>
        <dbReference type="ARBA" id="ARBA00023180"/>
    </source>
</evidence>
<sequence>MTDNAQGFRSIDGSGNNRESSGLNAQGTALMRVGDAHFADGILQLVDGPNPRAISNIVVGEGDAAVANTQGFSGMMYAWGQFLDHDLDLTDLDGVTRIDVPVPDGDAVFPDGSVIPMTRVIIDPRSGTAIDNPAIAINAVTGWLDGSQVYGSTKAVAASLRLPDGHMKISEGDNLPIVNGQYVAGDARAAENPSLTALQVLFVREHNYQVDRLEVEHPRWSGERLYQEARAIVIAELANITYREFLPKLLGDDALDAYRGYDPRVDPRISAEFAGAAYRFGHSLVSAETERIDNNGALVGEDSALRNTFFMPPEAFSAHTGADGFLRHLLSDASQAMDVRIVEDLRNFLFDPPVALDLASINIQRGRDLGLGTLNQTRESLGLTPYETFEQITDDAGTVAAMKVAFASVQEIDLWTGGLAEKHAPGAMVGETFGLIIADQLERLRDGDRFYFENALRPTAADMVRGTTLSDIIERNTKTPDLQDDAFMFAARRTTLEPGEVAEHPNAPQLVIGTAGTNTLEGGAKDDTLVAAAGRQTLIGHEGADTFRFHGERTRATITDFETDADKLQFEGDGRPEAAIHNGHTVITFGEATVVLRGVHLGDNLGGYLI</sequence>
<evidence type="ECO:0000313" key="5">
    <source>
        <dbReference type="EMBL" id="GEO15263.1"/>
    </source>
</evidence>
<dbReference type="GO" id="GO:0006979">
    <property type="term" value="P:response to oxidative stress"/>
    <property type="evidence" value="ECO:0007669"/>
    <property type="project" value="InterPro"/>
</dbReference>
<keyword evidence="6" id="KW-1185">Reference proteome</keyword>
<dbReference type="SUPFAM" id="SSF48113">
    <property type="entry name" value="Heme-dependent peroxidases"/>
    <property type="match status" value="1"/>
</dbReference>
<dbReference type="PRINTS" id="PR00457">
    <property type="entry name" value="ANPEROXIDASE"/>
</dbReference>
<reference evidence="5 6" key="1">
    <citation type="submission" date="2019-07" db="EMBL/GenBank/DDBJ databases">
        <title>Whole genome shotgun sequence of Microvirga aerophila NBRC 106136.</title>
        <authorList>
            <person name="Hosoyama A."/>
            <person name="Uohara A."/>
            <person name="Ohji S."/>
            <person name="Ichikawa N."/>
        </authorList>
    </citation>
    <scope>NUCLEOTIDE SEQUENCE [LARGE SCALE GENOMIC DNA]</scope>
    <source>
        <strain evidence="5 6">NBRC 106136</strain>
    </source>
</reference>
<dbReference type="InterPro" id="IPR011049">
    <property type="entry name" value="Serralysin-like_metalloprot_C"/>
</dbReference>
<evidence type="ECO:0000256" key="4">
    <source>
        <dbReference type="SAM" id="MobiDB-lite"/>
    </source>
</evidence>
<dbReference type="PROSITE" id="PS50292">
    <property type="entry name" value="PEROXIDASE_3"/>
    <property type="match status" value="1"/>
</dbReference>
<keyword evidence="2" id="KW-0964">Secreted</keyword>
<dbReference type="InterPro" id="IPR010255">
    <property type="entry name" value="Haem_peroxidase_sf"/>
</dbReference>
<organism evidence="5 6">
    <name type="scientific">Microvirga aerophila</name>
    <dbReference type="NCBI Taxonomy" id="670291"/>
    <lineage>
        <taxon>Bacteria</taxon>
        <taxon>Pseudomonadati</taxon>
        <taxon>Pseudomonadota</taxon>
        <taxon>Alphaproteobacteria</taxon>
        <taxon>Hyphomicrobiales</taxon>
        <taxon>Methylobacteriaceae</taxon>
        <taxon>Microvirga</taxon>
    </lineage>
</organism>
<dbReference type="PANTHER" id="PTHR11475:SF4">
    <property type="entry name" value="CHORION PEROXIDASE"/>
    <property type="match status" value="1"/>
</dbReference>
<dbReference type="GO" id="GO:0005509">
    <property type="term" value="F:calcium ion binding"/>
    <property type="evidence" value="ECO:0007669"/>
    <property type="project" value="InterPro"/>
</dbReference>
<dbReference type="InterPro" id="IPR037120">
    <property type="entry name" value="Haem_peroxidase_sf_animal"/>
</dbReference>
<evidence type="ECO:0000256" key="1">
    <source>
        <dbReference type="ARBA" id="ARBA00004613"/>
    </source>
</evidence>